<evidence type="ECO:0000256" key="2">
    <source>
        <dbReference type="ARBA" id="ARBA00022448"/>
    </source>
</evidence>
<keyword evidence="17" id="KW-1185">Reference proteome</keyword>
<dbReference type="GO" id="GO:0008076">
    <property type="term" value="C:voltage-gated potassium channel complex"/>
    <property type="evidence" value="ECO:0007669"/>
    <property type="project" value="InterPro"/>
</dbReference>
<dbReference type="InterPro" id="IPR018247">
    <property type="entry name" value="EF_Hand_1_Ca_BS"/>
</dbReference>
<dbReference type="Pfam" id="PF00520">
    <property type="entry name" value="Ion_trans"/>
    <property type="match status" value="1"/>
</dbReference>
<keyword evidence="4 14" id="KW-0812">Transmembrane</keyword>
<comment type="subcellular location">
    <subcellularLocation>
        <location evidence="1">Membrane</location>
        <topology evidence="1">Multi-pass membrane protein</topology>
    </subcellularLocation>
</comment>
<keyword evidence="12" id="KW-0407">Ion channel</keyword>
<evidence type="ECO:0000259" key="15">
    <source>
        <dbReference type="PROSITE" id="PS50222"/>
    </source>
</evidence>
<dbReference type="InterPro" id="IPR028325">
    <property type="entry name" value="VG_K_chnl"/>
</dbReference>
<comment type="caution">
    <text evidence="16">The sequence shown here is derived from an EMBL/GenBank/DDBJ whole genome shotgun (WGS) entry which is preliminary data.</text>
</comment>
<evidence type="ECO:0000256" key="10">
    <source>
        <dbReference type="ARBA" id="ARBA00023065"/>
    </source>
</evidence>
<feature type="transmembrane region" description="Helical" evidence="14">
    <location>
        <begin position="631"/>
        <end position="648"/>
    </location>
</feature>
<dbReference type="PRINTS" id="PR00169">
    <property type="entry name" value="KCHANNEL"/>
</dbReference>
<evidence type="ECO:0000256" key="5">
    <source>
        <dbReference type="ARBA" id="ARBA00022826"/>
    </source>
</evidence>
<keyword evidence="9 14" id="KW-1133">Transmembrane helix</keyword>
<keyword evidence="7" id="KW-0851">Voltage-gated channel</keyword>
<evidence type="ECO:0000256" key="1">
    <source>
        <dbReference type="ARBA" id="ARBA00004141"/>
    </source>
</evidence>
<dbReference type="PANTHER" id="PTHR11537:SF254">
    <property type="entry name" value="POTASSIUM VOLTAGE-GATED CHANNEL PROTEIN SHAB"/>
    <property type="match status" value="1"/>
</dbReference>
<evidence type="ECO:0000256" key="12">
    <source>
        <dbReference type="ARBA" id="ARBA00023303"/>
    </source>
</evidence>
<protein>
    <submittedName>
        <fullName evidence="16">Potassium voltage-gated channel subfamily D member 1</fullName>
    </submittedName>
</protein>
<dbReference type="SUPFAM" id="SSF47473">
    <property type="entry name" value="EF-hand"/>
    <property type="match status" value="1"/>
</dbReference>
<dbReference type="Gene3D" id="1.20.120.350">
    <property type="entry name" value="Voltage-gated potassium channels. Chain C"/>
    <property type="match status" value="1"/>
</dbReference>
<dbReference type="EMBL" id="LSRX01000381">
    <property type="protein sequence ID" value="OLP98905.1"/>
    <property type="molecule type" value="Genomic_DNA"/>
</dbReference>
<evidence type="ECO:0000256" key="7">
    <source>
        <dbReference type="ARBA" id="ARBA00022882"/>
    </source>
</evidence>
<organism evidence="16 17">
    <name type="scientific">Symbiodinium microadriaticum</name>
    <name type="common">Dinoflagellate</name>
    <name type="synonym">Zooxanthella microadriatica</name>
    <dbReference type="NCBI Taxonomy" id="2951"/>
    <lineage>
        <taxon>Eukaryota</taxon>
        <taxon>Sar</taxon>
        <taxon>Alveolata</taxon>
        <taxon>Dinophyceae</taxon>
        <taxon>Suessiales</taxon>
        <taxon>Symbiodiniaceae</taxon>
        <taxon>Symbiodinium</taxon>
    </lineage>
</organism>
<evidence type="ECO:0000256" key="6">
    <source>
        <dbReference type="ARBA" id="ARBA00022837"/>
    </source>
</evidence>
<keyword evidence="3" id="KW-0633">Potassium transport</keyword>
<dbReference type="Proteomes" id="UP000186817">
    <property type="component" value="Unassembled WGS sequence"/>
</dbReference>
<dbReference type="OrthoDB" id="433309at2759"/>
<dbReference type="GO" id="GO:0005509">
    <property type="term" value="F:calcium ion binding"/>
    <property type="evidence" value="ECO:0007669"/>
    <property type="project" value="InterPro"/>
</dbReference>
<evidence type="ECO:0000313" key="17">
    <source>
        <dbReference type="Proteomes" id="UP000186817"/>
    </source>
</evidence>
<dbReference type="PROSITE" id="PS00018">
    <property type="entry name" value="EF_HAND_1"/>
    <property type="match status" value="1"/>
</dbReference>
<evidence type="ECO:0000256" key="11">
    <source>
        <dbReference type="ARBA" id="ARBA00023136"/>
    </source>
</evidence>
<accession>A0A1Q9DUQ2</accession>
<dbReference type="InterPro" id="IPR005821">
    <property type="entry name" value="Ion_trans_dom"/>
</dbReference>
<evidence type="ECO:0000256" key="9">
    <source>
        <dbReference type="ARBA" id="ARBA00022989"/>
    </source>
</evidence>
<dbReference type="GO" id="GO:0005249">
    <property type="term" value="F:voltage-gated potassium channel activity"/>
    <property type="evidence" value="ECO:0007669"/>
    <property type="project" value="InterPro"/>
</dbReference>
<dbReference type="Gene3D" id="1.10.238.10">
    <property type="entry name" value="EF-hand"/>
    <property type="match status" value="1"/>
</dbReference>
<keyword evidence="5" id="KW-0631">Potassium channel</keyword>
<keyword evidence="11 14" id="KW-0472">Membrane</keyword>
<evidence type="ECO:0000256" key="13">
    <source>
        <dbReference type="SAM" id="MobiDB-lite"/>
    </source>
</evidence>
<dbReference type="InterPro" id="IPR002048">
    <property type="entry name" value="EF_hand_dom"/>
</dbReference>
<name>A0A1Q9DUQ2_SYMMI</name>
<evidence type="ECO:0000256" key="3">
    <source>
        <dbReference type="ARBA" id="ARBA00022538"/>
    </source>
</evidence>
<sequence length="791" mass="87040">MPFLWSGILGTKNSYLIFVGIALTEPLAGITPRRDSSATEQRPLHRALRAGGGWQKPLQVLVDCRTASLEPGLVAFNIVFKSQRWLQCSQLLEVLPRRRLVADKFTFTAALHGFAQVSRAKAWSKALAVTTLLGARAVEVDVVLCATLAASLPPLVWAKVRLGVVVEHNAVNCTVTGSMARIPPEYPVHHSVIEGASCWHDPTPQPLQRPEERVCQRPGTMLPNAVPVPSPDWGHGPKTPAEKADPFAEIHKRLDQISEKMDRCLAEVAAAAAPTPAAARGAPAPAPKRSNLLATVPEPSQMAILPESSEPQRLGSLAARDSRVSSFSLRPSAAFASRPSRMSVNSSFHCAASRVSLAINERKSAASLTKSAAGLSRESLAVHLIPFNEYGQPEAVTRQELANRLNQRRRRGVESAERQRRAQAPWATPATTSDKSVKVARWLTRRSRCDRLWEILDDPHSSWLAWVLSMSLRLTVVLSLAVTLLQTSQEESFLDAQVAAVLETAIDSIFLLEFMCRLLSAPSKATYFADLYNWADMLASLGLIFRASTGFMTVASGADAVQGFLLYVLPVVRLLKLLRYFESLRLLVDAAANSVEALPVLFYTLVLITLSSATIIYLVEVRSNIPSLAHAIWLAIVTMTTVGYGDYAPKSVSGYLFVSVLTTVSVLFFALPVGIIGHEFTAAWHMRRQVLLFARVRKCFLKWGYDGEDVEALFQYADADADGMLNLLEFCELLHEMRLGLDTDSLIELFMLFDPGNEGFIEFSSLLRRLFPDHAGLDEEEAEEGYQDKSE</sequence>
<keyword evidence="6" id="KW-0106">Calcium</keyword>
<dbReference type="PROSITE" id="PS50222">
    <property type="entry name" value="EF_HAND_2"/>
    <property type="match status" value="1"/>
</dbReference>
<evidence type="ECO:0000256" key="14">
    <source>
        <dbReference type="SAM" id="Phobius"/>
    </source>
</evidence>
<dbReference type="InterPro" id="IPR027359">
    <property type="entry name" value="Volt_channel_dom_sf"/>
</dbReference>
<feature type="transmembrane region" description="Helical" evidence="14">
    <location>
        <begin position="601"/>
        <end position="619"/>
    </location>
</feature>
<reference evidence="16 17" key="1">
    <citation type="submission" date="2016-02" db="EMBL/GenBank/DDBJ databases">
        <title>Genome analysis of coral dinoflagellate symbionts highlights evolutionary adaptations to a symbiotic lifestyle.</title>
        <authorList>
            <person name="Aranda M."/>
            <person name="Li Y."/>
            <person name="Liew Y.J."/>
            <person name="Baumgarten S."/>
            <person name="Simakov O."/>
            <person name="Wilson M."/>
            <person name="Piel J."/>
            <person name="Ashoor H."/>
            <person name="Bougouffa S."/>
            <person name="Bajic V.B."/>
            <person name="Ryu T."/>
            <person name="Ravasi T."/>
            <person name="Bayer T."/>
            <person name="Micklem G."/>
            <person name="Kim H."/>
            <person name="Bhak J."/>
            <person name="Lajeunesse T.C."/>
            <person name="Voolstra C.R."/>
        </authorList>
    </citation>
    <scope>NUCLEOTIDE SEQUENCE [LARGE SCALE GENOMIC DNA]</scope>
    <source>
        <strain evidence="16 17">CCMP2467</strain>
    </source>
</reference>
<keyword evidence="10" id="KW-0406">Ion transport</keyword>
<dbReference type="AlphaFoldDB" id="A0A1Q9DUQ2"/>
<feature type="transmembrane region" description="Helical" evidence="14">
    <location>
        <begin position="654"/>
        <end position="677"/>
    </location>
</feature>
<evidence type="ECO:0000256" key="8">
    <source>
        <dbReference type="ARBA" id="ARBA00022958"/>
    </source>
</evidence>
<evidence type="ECO:0000313" key="16">
    <source>
        <dbReference type="EMBL" id="OLP98905.1"/>
    </source>
</evidence>
<dbReference type="Gene3D" id="1.10.287.70">
    <property type="match status" value="1"/>
</dbReference>
<proteinExistence type="predicted"/>
<dbReference type="PANTHER" id="PTHR11537">
    <property type="entry name" value="VOLTAGE-GATED POTASSIUM CHANNEL"/>
    <property type="match status" value="1"/>
</dbReference>
<dbReference type="SUPFAM" id="SSF81324">
    <property type="entry name" value="Voltage-gated potassium channels"/>
    <property type="match status" value="1"/>
</dbReference>
<feature type="region of interest" description="Disordered" evidence="13">
    <location>
        <begin position="406"/>
        <end position="432"/>
    </location>
</feature>
<dbReference type="InterPro" id="IPR011992">
    <property type="entry name" value="EF-hand-dom_pair"/>
</dbReference>
<dbReference type="GO" id="GO:0001508">
    <property type="term" value="P:action potential"/>
    <property type="evidence" value="ECO:0007669"/>
    <property type="project" value="TreeGrafter"/>
</dbReference>
<feature type="domain" description="EF-hand" evidence="15">
    <location>
        <begin position="705"/>
        <end position="740"/>
    </location>
</feature>
<keyword evidence="8" id="KW-0630">Potassium</keyword>
<evidence type="ECO:0000256" key="4">
    <source>
        <dbReference type="ARBA" id="ARBA00022692"/>
    </source>
</evidence>
<keyword evidence="2" id="KW-0813">Transport</keyword>
<gene>
    <name evidence="16" type="primary">Kcnd1</name>
    <name evidence="16" type="ORF">AK812_SmicGene18584</name>
</gene>